<reference evidence="1 2" key="1">
    <citation type="submission" date="2021-02" db="EMBL/GenBank/DDBJ databases">
        <title>Niveibacterium changnyeongensis HC41.</title>
        <authorList>
            <person name="Kang M."/>
        </authorList>
    </citation>
    <scope>NUCLEOTIDE SEQUENCE [LARGE SCALE GENOMIC DNA]</scope>
    <source>
        <strain evidence="1 2">HC41</strain>
    </source>
</reference>
<keyword evidence="2" id="KW-1185">Reference proteome</keyword>
<sequence>MPFHSLGLKVTSPQSFLCSVCGKSHEGAPTDTAFALPDDVWALPEEQRSARAKWTSDLCQFGERYFIRCLLPVPFSDTSGYYGWGAWAEVEWPVFERYLAIYEVDATDEPEAKGLLANNIKEYGATLGLPVRIRFGISSQRPKLAFAQSESHALAREIQAGMPASRYHQILVSRGNA</sequence>
<dbReference type="InterPro" id="IPR018697">
    <property type="entry name" value="DUF2199"/>
</dbReference>
<dbReference type="EMBL" id="CP071060">
    <property type="protein sequence ID" value="QSI78204.1"/>
    <property type="molecule type" value="Genomic_DNA"/>
</dbReference>
<protein>
    <submittedName>
        <fullName evidence="1">DUF2199 domain-containing protein</fullName>
    </submittedName>
</protein>
<name>A0ABX7M8Y3_9RHOO</name>
<dbReference type="RefSeq" id="WP_206255521.1">
    <property type="nucleotide sequence ID" value="NZ_CP071060.1"/>
</dbReference>
<evidence type="ECO:0000313" key="2">
    <source>
        <dbReference type="Proteomes" id="UP000663570"/>
    </source>
</evidence>
<dbReference type="Pfam" id="PF09965">
    <property type="entry name" value="DUF2199"/>
    <property type="match status" value="1"/>
</dbReference>
<organism evidence="1 2">
    <name type="scientific">Niveibacterium microcysteis</name>
    <dbReference type="NCBI Taxonomy" id="2811415"/>
    <lineage>
        <taxon>Bacteria</taxon>
        <taxon>Pseudomonadati</taxon>
        <taxon>Pseudomonadota</taxon>
        <taxon>Betaproteobacteria</taxon>
        <taxon>Rhodocyclales</taxon>
        <taxon>Rhodocyclaceae</taxon>
        <taxon>Niveibacterium</taxon>
    </lineage>
</organism>
<proteinExistence type="predicted"/>
<gene>
    <name evidence="1" type="ORF">JY500_06085</name>
</gene>
<accession>A0ABX7M8Y3</accession>
<dbReference type="Proteomes" id="UP000663570">
    <property type="component" value="Chromosome"/>
</dbReference>
<evidence type="ECO:0000313" key="1">
    <source>
        <dbReference type="EMBL" id="QSI78204.1"/>
    </source>
</evidence>